<dbReference type="Pfam" id="PF02517">
    <property type="entry name" value="Rce1-like"/>
    <property type="match status" value="1"/>
</dbReference>
<organism evidence="4 5">
    <name type="scientific">Ligilactobacillus saerimneri</name>
    <dbReference type="NCBI Taxonomy" id="228229"/>
    <lineage>
        <taxon>Bacteria</taxon>
        <taxon>Bacillati</taxon>
        <taxon>Bacillota</taxon>
        <taxon>Bacilli</taxon>
        <taxon>Lactobacillales</taxon>
        <taxon>Lactobacillaceae</taxon>
        <taxon>Ligilactobacillus</taxon>
    </lineage>
</organism>
<proteinExistence type="inferred from homology"/>
<accession>A0A7H9EMP1</accession>
<dbReference type="GeneID" id="89600350"/>
<protein>
    <submittedName>
        <fullName evidence="4">CPBP family intramembrane metalloprotease</fullName>
    </submittedName>
</protein>
<keyword evidence="4" id="KW-0378">Hydrolase</keyword>
<keyword evidence="2" id="KW-0472">Membrane</keyword>
<dbReference type="AlphaFoldDB" id="A0A7H9EMP1"/>
<dbReference type="InterPro" id="IPR003675">
    <property type="entry name" value="Rce1/LyrA-like_dom"/>
</dbReference>
<evidence type="ECO:0000313" key="4">
    <source>
        <dbReference type="EMBL" id="QLL78567.1"/>
    </source>
</evidence>
<keyword evidence="4" id="KW-0482">Metalloprotease</keyword>
<dbReference type="Proteomes" id="UP000510886">
    <property type="component" value="Chromosome"/>
</dbReference>
<dbReference type="EMBL" id="CP047418">
    <property type="protein sequence ID" value="QLL78567.1"/>
    <property type="molecule type" value="Genomic_DNA"/>
</dbReference>
<evidence type="ECO:0000313" key="5">
    <source>
        <dbReference type="Proteomes" id="UP000510886"/>
    </source>
</evidence>
<evidence type="ECO:0000259" key="3">
    <source>
        <dbReference type="Pfam" id="PF02517"/>
    </source>
</evidence>
<feature type="transmembrane region" description="Helical" evidence="2">
    <location>
        <begin position="138"/>
        <end position="158"/>
    </location>
</feature>
<dbReference type="GO" id="GO:0006508">
    <property type="term" value="P:proteolysis"/>
    <property type="evidence" value="ECO:0007669"/>
    <property type="project" value="UniProtKB-KW"/>
</dbReference>
<sequence>MEMLDVQYKKEARHALALMLGYIIVFQAVASFSWRLFSSISTAMSSGIPYYLGVAAGLLVIFIGTSKIDQRAIWQQIRTIPRKPTARTIVTLLALIMLANMFFGIWSNLVEHIFQVFGLTTRAQLETASANGKDSLSMIIYVTVVAPIFEEFIFRGYLLHYFSKYSQKLAVFVTAFFFGIYHMNIAQTPFAFCLGLLLAYTALTYGLRWSIFVHFCNNAFGQVVSILAVHWGGAVNAVSSMFMLVMAVGGLVFLIRHASQIKSWLQANVIPPHYLTWSLLNWPAGVAYVLCVISIVMGLDRI</sequence>
<evidence type="ECO:0000256" key="2">
    <source>
        <dbReference type="SAM" id="Phobius"/>
    </source>
</evidence>
<dbReference type="GO" id="GO:0004175">
    <property type="term" value="F:endopeptidase activity"/>
    <property type="evidence" value="ECO:0007669"/>
    <property type="project" value="UniProtKB-ARBA"/>
</dbReference>
<keyword evidence="2" id="KW-1133">Transmembrane helix</keyword>
<gene>
    <name evidence="4" type="ORF">GTO87_08215</name>
</gene>
<feature type="transmembrane region" description="Helical" evidence="2">
    <location>
        <begin position="170"/>
        <end position="203"/>
    </location>
</feature>
<feature type="transmembrane region" description="Helical" evidence="2">
    <location>
        <begin position="241"/>
        <end position="259"/>
    </location>
</feature>
<feature type="domain" description="CAAX prenyl protease 2/Lysostaphin resistance protein A-like" evidence="3">
    <location>
        <begin position="135"/>
        <end position="220"/>
    </location>
</feature>
<feature type="transmembrane region" description="Helical" evidence="2">
    <location>
        <begin position="12"/>
        <end position="36"/>
    </location>
</feature>
<keyword evidence="2" id="KW-0812">Transmembrane</keyword>
<dbReference type="GO" id="GO:0008237">
    <property type="term" value="F:metallopeptidase activity"/>
    <property type="evidence" value="ECO:0007669"/>
    <property type="project" value="UniProtKB-KW"/>
</dbReference>
<comment type="similarity">
    <text evidence="1">Belongs to the UPF0177 family.</text>
</comment>
<dbReference type="PANTHER" id="PTHR43592:SF15">
    <property type="entry name" value="CAAX AMINO TERMINAL PROTEASE FAMILY PROTEIN"/>
    <property type="match status" value="1"/>
</dbReference>
<feature type="transmembrane region" description="Helical" evidence="2">
    <location>
        <begin position="279"/>
        <end position="299"/>
    </location>
</feature>
<dbReference type="RefSeq" id="WP_180848742.1">
    <property type="nucleotide sequence ID" value="NZ_CALVCX010000099.1"/>
</dbReference>
<keyword evidence="4" id="KW-0645">Protease</keyword>
<reference evidence="4 5" key="1">
    <citation type="submission" date="2020-01" db="EMBL/GenBank/DDBJ databases">
        <title>Complete and circular genome sequences of six lactobacillus isolates from horses.</title>
        <authorList>
            <person name="Hassan H.M."/>
        </authorList>
    </citation>
    <scope>NUCLEOTIDE SEQUENCE [LARGE SCALE GENOMIC DNA]</scope>
    <source>
        <strain evidence="4 5">1A</strain>
    </source>
</reference>
<name>A0A7H9EMP1_9LACO</name>
<feature type="transmembrane region" description="Helical" evidence="2">
    <location>
        <begin position="48"/>
        <end position="68"/>
    </location>
</feature>
<feature type="transmembrane region" description="Helical" evidence="2">
    <location>
        <begin position="89"/>
        <end position="109"/>
    </location>
</feature>
<dbReference type="KEGG" id="lsw:GTO87_08215"/>
<evidence type="ECO:0000256" key="1">
    <source>
        <dbReference type="ARBA" id="ARBA00009067"/>
    </source>
</evidence>
<dbReference type="GO" id="GO:0080120">
    <property type="term" value="P:CAAX-box protein maturation"/>
    <property type="evidence" value="ECO:0007669"/>
    <property type="project" value="UniProtKB-ARBA"/>
</dbReference>
<dbReference type="PANTHER" id="PTHR43592">
    <property type="entry name" value="CAAX AMINO TERMINAL PROTEASE"/>
    <property type="match status" value="1"/>
</dbReference>